<protein>
    <recommendedName>
        <fullName evidence="2">Transposase IS66 central domain-containing protein</fullName>
    </recommendedName>
</protein>
<feature type="domain" description="Transposase IS66 central" evidence="2">
    <location>
        <begin position="352"/>
        <end position="493"/>
    </location>
</feature>
<organism evidence="3 4">
    <name type="scientific">Candidatus Viridilinea halotolerans</name>
    <dbReference type="NCBI Taxonomy" id="2491704"/>
    <lineage>
        <taxon>Bacteria</taxon>
        <taxon>Bacillati</taxon>
        <taxon>Chloroflexota</taxon>
        <taxon>Chloroflexia</taxon>
        <taxon>Chloroflexales</taxon>
        <taxon>Chloroflexineae</taxon>
        <taxon>Oscillochloridaceae</taxon>
        <taxon>Candidatus Viridilinea</taxon>
    </lineage>
</organism>
<evidence type="ECO:0000313" key="4">
    <source>
        <dbReference type="Proteomes" id="UP000280307"/>
    </source>
</evidence>
<evidence type="ECO:0000313" key="3">
    <source>
        <dbReference type="EMBL" id="RRR67431.1"/>
    </source>
</evidence>
<dbReference type="AlphaFoldDB" id="A0A426TT19"/>
<feature type="compositionally biased region" description="Basic and acidic residues" evidence="1">
    <location>
        <begin position="87"/>
        <end position="102"/>
    </location>
</feature>
<gene>
    <name evidence="3" type="ORF">EI684_18965</name>
</gene>
<dbReference type="InterPro" id="IPR004291">
    <property type="entry name" value="Transposase_IS66_central"/>
</dbReference>
<feature type="region of interest" description="Disordered" evidence="1">
    <location>
        <begin position="51"/>
        <end position="116"/>
    </location>
</feature>
<accession>A0A426TT19</accession>
<dbReference type="Pfam" id="PF03050">
    <property type="entry name" value="DDE_Tnp_IS66"/>
    <property type="match status" value="1"/>
</dbReference>
<name>A0A426TT19_9CHLR</name>
<dbReference type="EMBL" id="RSAS01000788">
    <property type="protein sequence ID" value="RRR67431.1"/>
    <property type="molecule type" value="Genomic_DNA"/>
</dbReference>
<evidence type="ECO:0000256" key="1">
    <source>
        <dbReference type="SAM" id="MobiDB-lite"/>
    </source>
</evidence>
<dbReference type="PANTHER" id="PTHR33678">
    <property type="entry name" value="BLL1576 PROTEIN"/>
    <property type="match status" value="1"/>
</dbReference>
<proteinExistence type="predicted"/>
<dbReference type="Proteomes" id="UP000280307">
    <property type="component" value="Unassembled WGS sequence"/>
</dbReference>
<reference evidence="3 4" key="1">
    <citation type="submission" date="2018-12" db="EMBL/GenBank/DDBJ databases">
        <title>Genome Sequence of Candidatus Viridilinea halotolerans isolated from saline sulfide-rich spring.</title>
        <authorList>
            <person name="Grouzdev D.S."/>
            <person name="Burganskaya E.I."/>
            <person name="Krutkina M.S."/>
            <person name="Sukhacheva M.V."/>
            <person name="Gorlenko V.M."/>
        </authorList>
    </citation>
    <scope>NUCLEOTIDE SEQUENCE [LARGE SCALE GENOMIC DNA]</scope>
    <source>
        <strain evidence="3">Chok-6</strain>
    </source>
</reference>
<evidence type="ECO:0000259" key="2">
    <source>
        <dbReference type="Pfam" id="PF03050"/>
    </source>
</evidence>
<sequence length="545" mass="60864">MNIPDVNPETIADEATRTLVIQLLNLIEAQATEITTLRVENQQLRDELARLKGGSGKPDMKPAVKPPSQDYSSEAERQTRTPRGKPKKNETLTVTREERCTIDPETLPPDAERKGTTTTIAQHLRIEVEVIRFVREVWYSKSQHKTFIAPLPPGYHGGFSPTIHTLVMNLGHGANVSQPALLTFLRTLGVQIGTGTVARTLLDQDGRWAEEAAAIHQAGLASGDWVASDQTSTRVDGQNEVCHVVGNALFTSYHTRPGGTRQDVLAVLWGQAPRFRLNDEAQAWLDETSLPASLRTRLSAAIPWDTELSEEALRQHLNDHGITLGRQQQQTVWDALAVAAYHAQTEVPVVPTLLSDDAAVYDRVTTTHALCWVHEWRLYTKLRPQIPHHQALLEQFRKDYWALYRQLLAYRKAPSAETRARLHDAFDTLIGEDTGYDALDDRMAMTADKRAKLLAVLDHPELPLHNNDMELGARRRVRKRDVSFGPQSRSGARAWDTFQTIAATAAKLGVSLFHYIHDRLVNPEQTPSLAERIAERAGIATQPAS</sequence>
<comment type="caution">
    <text evidence="3">The sequence shown here is derived from an EMBL/GenBank/DDBJ whole genome shotgun (WGS) entry which is preliminary data.</text>
</comment>
<dbReference type="InterPro" id="IPR052344">
    <property type="entry name" value="Transposase-related"/>
</dbReference>